<protein>
    <recommendedName>
        <fullName evidence="5">Secreted protein</fullName>
    </recommendedName>
</protein>
<dbReference type="AlphaFoldDB" id="A0A9X3EZP3"/>
<accession>A0A9X3EZP3</accession>
<comment type="caution">
    <text evidence="3">The sequence shown here is derived from an EMBL/GenBank/DDBJ whole genome shotgun (WGS) entry which is preliminary data.</text>
</comment>
<proteinExistence type="predicted"/>
<dbReference type="PROSITE" id="PS51257">
    <property type="entry name" value="PROKAR_LIPOPROTEIN"/>
    <property type="match status" value="1"/>
</dbReference>
<evidence type="ECO:0008006" key="5">
    <source>
        <dbReference type="Google" id="ProtNLM"/>
    </source>
</evidence>
<keyword evidence="2" id="KW-0732">Signal</keyword>
<reference evidence="3" key="1">
    <citation type="submission" date="2022-11" db="EMBL/GenBank/DDBJ databases">
        <title>Minimal conservation of predation-associated metabolite biosynthetic gene clusters underscores biosynthetic potential of Myxococcota including descriptions for ten novel species: Archangium lansinium sp. nov., Myxococcus landrumus sp. nov., Nannocystis bai.</title>
        <authorList>
            <person name="Ahearne A."/>
            <person name="Stevens C."/>
            <person name="Phillips K."/>
        </authorList>
    </citation>
    <scope>NUCLEOTIDE SEQUENCE</scope>
    <source>
        <strain evidence="3">Na p29</strain>
    </source>
</reference>
<dbReference type="EMBL" id="JAPNKE010000002">
    <property type="protein sequence ID" value="MCY1013283.1"/>
    <property type="molecule type" value="Genomic_DNA"/>
</dbReference>
<dbReference type="RefSeq" id="WP_267777092.1">
    <property type="nucleotide sequence ID" value="NZ_JAPNKE010000002.1"/>
</dbReference>
<feature type="chain" id="PRO_5040737049" description="Secreted protein" evidence="2">
    <location>
        <begin position="20"/>
        <end position="138"/>
    </location>
</feature>
<evidence type="ECO:0000256" key="2">
    <source>
        <dbReference type="SAM" id="SignalP"/>
    </source>
</evidence>
<name>A0A9X3EZP3_9BACT</name>
<dbReference type="Proteomes" id="UP001150924">
    <property type="component" value="Unassembled WGS sequence"/>
</dbReference>
<feature type="region of interest" description="Disordered" evidence="1">
    <location>
        <begin position="19"/>
        <end position="68"/>
    </location>
</feature>
<evidence type="ECO:0000313" key="3">
    <source>
        <dbReference type="EMBL" id="MCY1013283.1"/>
    </source>
</evidence>
<feature type="compositionally biased region" description="Low complexity" evidence="1">
    <location>
        <begin position="36"/>
        <end position="53"/>
    </location>
</feature>
<sequence length="138" mass="14439">MRRLLLVVAPALVFACSGATGTSNPPAGKPAPSTEPAPAESDSAGFAAPAGAEEPPRGNPAQTEVSPELAARIKEKFGERCRYERACGDLIGVDCESAVDGPYHYVRRDSLEIVSRCGGACRLGCTDCPPKAWTCPTY</sequence>
<evidence type="ECO:0000313" key="4">
    <source>
        <dbReference type="Proteomes" id="UP001150924"/>
    </source>
</evidence>
<evidence type="ECO:0000256" key="1">
    <source>
        <dbReference type="SAM" id="MobiDB-lite"/>
    </source>
</evidence>
<gene>
    <name evidence="3" type="ORF">OV079_48690</name>
</gene>
<keyword evidence="4" id="KW-1185">Reference proteome</keyword>
<organism evidence="3 4">
    <name type="scientific">Nannocystis pusilla</name>
    <dbReference type="NCBI Taxonomy" id="889268"/>
    <lineage>
        <taxon>Bacteria</taxon>
        <taxon>Pseudomonadati</taxon>
        <taxon>Myxococcota</taxon>
        <taxon>Polyangia</taxon>
        <taxon>Nannocystales</taxon>
        <taxon>Nannocystaceae</taxon>
        <taxon>Nannocystis</taxon>
    </lineage>
</organism>
<feature type="signal peptide" evidence="2">
    <location>
        <begin position="1"/>
        <end position="19"/>
    </location>
</feature>